<sequence>MLGCQRHAGSPVGALGRSRHAKLPFVRKRPFETIDFFSNHW</sequence>
<reference evidence="1 2" key="2">
    <citation type="submission" date="2008-10" db="EMBL/GenBank/DDBJ databases">
        <authorList>
            <person name="Fulton L."/>
            <person name="Clifton S."/>
            <person name="Fulton B."/>
            <person name="Xu J."/>
            <person name="Minx P."/>
            <person name="Pepin K.H."/>
            <person name="Johnson M."/>
            <person name="Thiruvilangam P."/>
            <person name="Bhonagiri V."/>
            <person name="Nash W.E."/>
            <person name="Mardis E.R."/>
            <person name="Wilson R.K."/>
        </authorList>
    </citation>
    <scope>NUCLEOTIDE SEQUENCE [LARGE SCALE GENOMIC DNA]</scope>
    <source>
        <strain evidence="1 2">DSM 13279</strain>
    </source>
</reference>
<name>B6GAY9_9ACTN</name>
<reference evidence="1 2" key="1">
    <citation type="submission" date="2008-10" db="EMBL/GenBank/DDBJ databases">
        <title>Draft genome sequence of Collinsella stercoris (DSM 13279).</title>
        <authorList>
            <person name="Sudarsanam P."/>
            <person name="Ley R."/>
            <person name="Guruge J."/>
            <person name="Turnbaugh P.J."/>
            <person name="Mahowald M."/>
            <person name="Liep D."/>
            <person name="Gordon J."/>
        </authorList>
    </citation>
    <scope>NUCLEOTIDE SEQUENCE [LARGE SCALE GENOMIC DNA]</scope>
    <source>
        <strain evidence="1 2">DSM 13279</strain>
    </source>
</reference>
<gene>
    <name evidence="1" type="ORF">COLSTE_01240</name>
</gene>
<evidence type="ECO:0000313" key="2">
    <source>
        <dbReference type="Proteomes" id="UP000003560"/>
    </source>
</evidence>
<dbReference type="HOGENOM" id="CLU_3268573_0_0_11"/>
<comment type="caution">
    <text evidence="1">The sequence shown here is derived from an EMBL/GenBank/DDBJ whole genome shotgun (WGS) entry which is preliminary data.</text>
</comment>
<dbReference type="Proteomes" id="UP000003560">
    <property type="component" value="Unassembled WGS sequence"/>
</dbReference>
<protein>
    <submittedName>
        <fullName evidence="1">Uncharacterized protein</fullName>
    </submittedName>
</protein>
<evidence type="ECO:0000313" key="1">
    <source>
        <dbReference type="EMBL" id="EEA90483.1"/>
    </source>
</evidence>
<proteinExistence type="predicted"/>
<accession>B6GAY9</accession>
<keyword evidence="2" id="KW-1185">Reference proteome</keyword>
<dbReference type="AlphaFoldDB" id="B6GAY9"/>
<organism evidence="1 2">
    <name type="scientific">Collinsella stercoris DSM 13279</name>
    <dbReference type="NCBI Taxonomy" id="445975"/>
    <lineage>
        <taxon>Bacteria</taxon>
        <taxon>Bacillati</taxon>
        <taxon>Actinomycetota</taxon>
        <taxon>Coriobacteriia</taxon>
        <taxon>Coriobacteriales</taxon>
        <taxon>Coriobacteriaceae</taxon>
        <taxon>Collinsella</taxon>
    </lineage>
</organism>
<dbReference type="EMBL" id="ABXJ01000069">
    <property type="protein sequence ID" value="EEA90483.1"/>
    <property type="molecule type" value="Genomic_DNA"/>
</dbReference>